<dbReference type="InterPro" id="IPR020904">
    <property type="entry name" value="Sc_DH/Rdtase_CS"/>
</dbReference>
<name>A0A1H4K8F3_9MICO</name>
<dbReference type="PANTHER" id="PTHR42760:SF124">
    <property type="entry name" value="SHORT-CHAIN DEHYDROGENASE_REDUCTASE"/>
    <property type="match status" value="1"/>
</dbReference>
<dbReference type="NCBIfam" id="NF005559">
    <property type="entry name" value="PRK07231.1"/>
    <property type="match status" value="1"/>
</dbReference>
<evidence type="ECO:0000256" key="1">
    <source>
        <dbReference type="ARBA" id="ARBA00006484"/>
    </source>
</evidence>
<dbReference type="PRINTS" id="PR00080">
    <property type="entry name" value="SDRFAMILY"/>
</dbReference>
<protein>
    <submittedName>
        <fullName evidence="3">NAD(P)-dependent dehydrogenase, short-chain alcohol dehydrogenase family</fullName>
    </submittedName>
</protein>
<comment type="similarity">
    <text evidence="1">Belongs to the short-chain dehydrogenases/reductases (SDR) family.</text>
</comment>
<evidence type="ECO:0000313" key="3">
    <source>
        <dbReference type="EMBL" id="SEB54839.1"/>
    </source>
</evidence>
<organism evidence="3 4">
    <name type="scientific">Paramicrobacterium humi</name>
    <dbReference type="NCBI Taxonomy" id="640635"/>
    <lineage>
        <taxon>Bacteria</taxon>
        <taxon>Bacillati</taxon>
        <taxon>Actinomycetota</taxon>
        <taxon>Actinomycetes</taxon>
        <taxon>Micrococcales</taxon>
        <taxon>Microbacteriaceae</taxon>
        <taxon>Paramicrobacterium</taxon>
    </lineage>
</organism>
<dbReference type="InterPro" id="IPR036291">
    <property type="entry name" value="NAD(P)-bd_dom_sf"/>
</dbReference>
<evidence type="ECO:0000313" key="4">
    <source>
        <dbReference type="Proteomes" id="UP000199183"/>
    </source>
</evidence>
<dbReference type="PROSITE" id="PS00061">
    <property type="entry name" value="ADH_SHORT"/>
    <property type="match status" value="1"/>
</dbReference>
<accession>A0A1H4K8F3</accession>
<gene>
    <name evidence="3" type="ORF">SAMN04489806_1064</name>
</gene>
<sequence>MTERLNGKTAVITGASTGIGRAIALRFAAEGAAVVVNDVSETPLWGGTEPTAEAIAAGGGQATFVKGDVSVAADVDRLFDEAKKVYGSVDIVVNNAAIFDATSVLETTEESWDRLMDINLKGQFFVAKRAIKEMMEQEPVNEVRGRLINVSSQHGMVGPPDFFAYAVAKGGTVNMTRQLAVDYGKHGIIVNALAPGRILVRHESDEIAAAEDDTIAYSQSRTPFHRLGRPDDLTGPAVFLASEDCTYVSGQNLLVDGGWMAY</sequence>
<dbReference type="OrthoDB" id="286404at2"/>
<dbReference type="SUPFAM" id="SSF51735">
    <property type="entry name" value="NAD(P)-binding Rossmann-fold domains"/>
    <property type="match status" value="1"/>
</dbReference>
<dbReference type="RefSeq" id="WP_091180928.1">
    <property type="nucleotide sequence ID" value="NZ_FNRY01000001.1"/>
</dbReference>
<keyword evidence="4" id="KW-1185">Reference proteome</keyword>
<dbReference type="Gene3D" id="3.40.50.720">
    <property type="entry name" value="NAD(P)-binding Rossmann-like Domain"/>
    <property type="match status" value="1"/>
</dbReference>
<dbReference type="Pfam" id="PF13561">
    <property type="entry name" value="adh_short_C2"/>
    <property type="match status" value="1"/>
</dbReference>
<dbReference type="PRINTS" id="PR00081">
    <property type="entry name" value="GDHRDH"/>
</dbReference>
<dbReference type="FunFam" id="3.40.50.720:FF:000084">
    <property type="entry name" value="Short-chain dehydrogenase reductase"/>
    <property type="match status" value="1"/>
</dbReference>
<dbReference type="InterPro" id="IPR002347">
    <property type="entry name" value="SDR_fam"/>
</dbReference>
<dbReference type="PANTHER" id="PTHR42760">
    <property type="entry name" value="SHORT-CHAIN DEHYDROGENASES/REDUCTASES FAMILY MEMBER"/>
    <property type="match status" value="1"/>
</dbReference>
<dbReference type="GO" id="GO:0016616">
    <property type="term" value="F:oxidoreductase activity, acting on the CH-OH group of donors, NAD or NADP as acceptor"/>
    <property type="evidence" value="ECO:0007669"/>
    <property type="project" value="TreeGrafter"/>
</dbReference>
<dbReference type="AlphaFoldDB" id="A0A1H4K8F3"/>
<proteinExistence type="inferred from homology"/>
<evidence type="ECO:0000256" key="2">
    <source>
        <dbReference type="ARBA" id="ARBA00023002"/>
    </source>
</evidence>
<dbReference type="Proteomes" id="UP000199183">
    <property type="component" value="Unassembled WGS sequence"/>
</dbReference>
<keyword evidence="2" id="KW-0560">Oxidoreductase</keyword>
<dbReference type="EMBL" id="FNRY01000001">
    <property type="protein sequence ID" value="SEB54839.1"/>
    <property type="molecule type" value="Genomic_DNA"/>
</dbReference>
<reference evidence="3 4" key="1">
    <citation type="submission" date="2016-10" db="EMBL/GenBank/DDBJ databases">
        <authorList>
            <person name="de Groot N.N."/>
        </authorList>
    </citation>
    <scope>NUCLEOTIDE SEQUENCE [LARGE SCALE GENOMIC DNA]</scope>
    <source>
        <strain evidence="3 4">DSM 21799</strain>
    </source>
</reference>
<dbReference type="STRING" id="640635.SAMN04489806_1064"/>